<comment type="subunit">
    <text evidence="8 9">Homohexamer. Dimer of trimers.</text>
</comment>
<dbReference type="Gene3D" id="3.40.50.300">
    <property type="entry name" value="P-loop containing nucleotide triphosphate hydrolases"/>
    <property type="match status" value="1"/>
</dbReference>
<dbReference type="NCBIfam" id="TIGR00455">
    <property type="entry name" value="apsK"/>
    <property type="match status" value="1"/>
</dbReference>
<dbReference type="SUPFAM" id="SSF52374">
    <property type="entry name" value="Nucleotidylyl transferase"/>
    <property type="match status" value="1"/>
</dbReference>
<dbReference type="InterPro" id="IPR014729">
    <property type="entry name" value="Rossmann-like_a/b/a_fold"/>
</dbReference>
<feature type="binding site" evidence="9">
    <location>
        <position position="296"/>
    </location>
    <ligand>
        <name>sulfate</name>
        <dbReference type="ChEBI" id="CHEBI:16189"/>
    </ligand>
</feature>
<protein>
    <recommendedName>
        <fullName evidence="9">Sulfate adenylyltransferase</fullName>
        <ecNumber evidence="9">2.7.7.4</ecNumber>
    </recommendedName>
    <alternativeName>
        <fullName evidence="9">ATP-sulfurylase</fullName>
    </alternativeName>
    <alternativeName>
        <fullName evidence="9">Sulfate adenylate transferase</fullName>
        <shortName evidence="9">SAT</shortName>
    </alternativeName>
</protein>
<dbReference type="CDD" id="cd02027">
    <property type="entry name" value="APSK"/>
    <property type="match status" value="1"/>
</dbReference>
<feature type="active site" evidence="9">
    <location>
        <position position="201"/>
    </location>
</feature>
<dbReference type="Pfam" id="PF01747">
    <property type="entry name" value="ATP-sulfurylase"/>
    <property type="match status" value="1"/>
</dbReference>
<dbReference type="InterPro" id="IPR027417">
    <property type="entry name" value="P-loop_NTPase"/>
</dbReference>
<feature type="active site" evidence="9">
    <location>
        <position position="200"/>
    </location>
</feature>
<feature type="compositionally biased region" description="Polar residues" evidence="10">
    <location>
        <begin position="1372"/>
        <end position="1388"/>
    </location>
</feature>
<dbReference type="GO" id="GO:0005524">
    <property type="term" value="F:ATP binding"/>
    <property type="evidence" value="ECO:0007669"/>
    <property type="project" value="UniProtKB-KW"/>
</dbReference>
<dbReference type="PANTHER" id="PTHR42700:SF1">
    <property type="entry name" value="SULFATE ADENYLYLTRANSFERASE"/>
    <property type="match status" value="1"/>
</dbReference>
<evidence type="ECO:0000256" key="6">
    <source>
        <dbReference type="ARBA" id="ARBA00022741"/>
    </source>
</evidence>
<dbReference type="Pfam" id="PF01583">
    <property type="entry name" value="APS_kinase"/>
    <property type="match status" value="1"/>
</dbReference>
<feature type="region of interest" description="Disordered" evidence="10">
    <location>
        <begin position="1347"/>
        <end position="1429"/>
    </location>
</feature>
<dbReference type="InterPro" id="IPR027535">
    <property type="entry name" value="Sulf_adenylyltr_euk"/>
</dbReference>
<feature type="region of interest" description="Disordered" evidence="10">
    <location>
        <begin position="879"/>
        <end position="905"/>
    </location>
</feature>
<dbReference type="GO" id="GO:0005737">
    <property type="term" value="C:cytoplasm"/>
    <property type="evidence" value="ECO:0007669"/>
    <property type="project" value="UniProtKB-SubCell"/>
</dbReference>
<evidence type="ECO:0000256" key="7">
    <source>
        <dbReference type="ARBA" id="ARBA00022840"/>
    </source>
</evidence>
<reference evidence="15 16" key="1">
    <citation type="journal article" date="2020" name="ISME J.">
        <title>Uncovering the hidden diversity of litter-decomposition mechanisms in mushroom-forming fungi.</title>
        <authorList>
            <person name="Floudas D."/>
            <person name="Bentzer J."/>
            <person name="Ahren D."/>
            <person name="Johansson T."/>
            <person name="Persson P."/>
            <person name="Tunlid A."/>
        </authorList>
    </citation>
    <scope>NUCLEOTIDE SEQUENCE [LARGE SCALE GENOMIC DNA]</scope>
    <source>
        <strain evidence="15 16">CBS 146.42</strain>
    </source>
</reference>
<dbReference type="SUPFAM" id="SSF52540">
    <property type="entry name" value="P-loop containing nucleoside triphosphate hydrolases"/>
    <property type="match status" value="1"/>
</dbReference>
<comment type="caution">
    <text evidence="9">Lacks conserved residue(s) required for the propagation of feature annotation.</text>
</comment>
<evidence type="ECO:0000313" key="16">
    <source>
        <dbReference type="Proteomes" id="UP000559027"/>
    </source>
</evidence>
<dbReference type="NCBIfam" id="NF004040">
    <property type="entry name" value="PRK05537.1"/>
    <property type="match status" value="1"/>
</dbReference>
<dbReference type="PANTHER" id="PTHR42700">
    <property type="entry name" value="SULFATE ADENYLYLTRANSFERASE"/>
    <property type="match status" value="1"/>
</dbReference>
<dbReference type="CDD" id="cd00517">
    <property type="entry name" value="ATPS"/>
    <property type="match status" value="1"/>
</dbReference>
<evidence type="ECO:0000256" key="1">
    <source>
        <dbReference type="ARBA" id="ARBA00001823"/>
    </source>
</evidence>
<keyword evidence="9" id="KW-0198">Cysteine biosynthesis</keyword>
<feature type="binding site" evidence="9">
    <location>
        <position position="520"/>
    </location>
    <ligand>
        <name>3'-phosphoadenylyl sulfate</name>
        <dbReference type="ChEBI" id="CHEBI:58339"/>
        <note>allosteric inhibitor</note>
    </ligand>
</feature>
<keyword evidence="7 9" id="KW-0067">ATP-binding</keyword>
<dbReference type="Pfam" id="PF09468">
    <property type="entry name" value="RNase_H2-Ydr279"/>
    <property type="match status" value="1"/>
</dbReference>
<dbReference type="FunFam" id="3.10.400.10:FF:000003">
    <property type="entry name" value="Sulfate adenylyltransferase"/>
    <property type="match status" value="1"/>
</dbReference>
<keyword evidence="9" id="KW-0486">Methionine biosynthesis</keyword>
<keyword evidence="16" id="KW-1185">Reference proteome</keyword>
<comment type="caution">
    <text evidence="15">The sequence shown here is derived from an EMBL/GenBank/DDBJ whole genome shotgun (WGS) entry which is preliminary data.</text>
</comment>
<dbReference type="OrthoDB" id="468at2759"/>
<evidence type="ECO:0000256" key="9">
    <source>
        <dbReference type="HAMAP-Rule" id="MF_03106"/>
    </source>
</evidence>
<evidence type="ECO:0000259" key="11">
    <source>
        <dbReference type="Pfam" id="PF01583"/>
    </source>
</evidence>
<keyword evidence="4 9" id="KW-0808">Transferase</keyword>
<feature type="region of interest" description="Disordered" evidence="10">
    <location>
        <begin position="974"/>
        <end position="1001"/>
    </location>
</feature>
<evidence type="ECO:0000256" key="3">
    <source>
        <dbReference type="ARBA" id="ARBA00022533"/>
    </source>
</evidence>
<dbReference type="Proteomes" id="UP000559027">
    <property type="component" value="Unassembled WGS sequence"/>
</dbReference>
<comment type="domain">
    <text evidence="9">The adenylyl-sulfate kinase (APS kinase) is non-functional. It is involved in allosteric regulation by PAPS. PAPS binding induces a large rotational rearrangement of domains lowering the substrate affinity of the enzyme.</text>
</comment>
<dbReference type="EMBL" id="JAACJO010000012">
    <property type="protein sequence ID" value="KAF5351894.1"/>
    <property type="molecule type" value="Genomic_DNA"/>
</dbReference>
<dbReference type="Pfam" id="PF14306">
    <property type="entry name" value="PUA_2"/>
    <property type="match status" value="1"/>
</dbReference>
<dbReference type="GO" id="GO:0009086">
    <property type="term" value="P:methionine biosynthetic process"/>
    <property type="evidence" value="ECO:0007669"/>
    <property type="project" value="UniProtKB-KW"/>
</dbReference>
<comment type="catalytic activity">
    <reaction evidence="9">
        <text>sulfate + ATP + H(+) = adenosine 5'-phosphosulfate + diphosphate</text>
        <dbReference type="Rhea" id="RHEA:18133"/>
        <dbReference type="ChEBI" id="CHEBI:15378"/>
        <dbReference type="ChEBI" id="CHEBI:16189"/>
        <dbReference type="ChEBI" id="CHEBI:30616"/>
        <dbReference type="ChEBI" id="CHEBI:33019"/>
        <dbReference type="ChEBI" id="CHEBI:58243"/>
        <dbReference type="EC" id="2.7.7.4"/>
    </reaction>
</comment>
<dbReference type="Gene3D" id="3.40.50.620">
    <property type="entry name" value="HUPs"/>
    <property type="match status" value="1"/>
</dbReference>
<evidence type="ECO:0000256" key="8">
    <source>
        <dbReference type="ARBA" id="ARBA00062002"/>
    </source>
</evidence>
<dbReference type="EC" id="2.7.7.4" evidence="9"/>
<feature type="compositionally biased region" description="Polar residues" evidence="10">
    <location>
        <begin position="1536"/>
        <end position="1563"/>
    </location>
</feature>
<evidence type="ECO:0000259" key="13">
    <source>
        <dbReference type="Pfam" id="PF09468"/>
    </source>
</evidence>
<dbReference type="GO" id="GO:0004781">
    <property type="term" value="F:sulfate adenylyltransferase (ATP) activity"/>
    <property type="evidence" value="ECO:0007669"/>
    <property type="project" value="UniProtKB-UniRule"/>
</dbReference>
<dbReference type="GO" id="GO:0019379">
    <property type="term" value="P:sulfate assimilation, phosphoadenylyl sulfate reduction by phosphoadenylyl-sulfate reductase (thioredoxin)"/>
    <property type="evidence" value="ECO:0007669"/>
    <property type="project" value="TreeGrafter"/>
</dbReference>
<feature type="domain" description="Ribonuclease H2 subunit B wHTH" evidence="13">
    <location>
        <begin position="557"/>
        <end position="697"/>
    </location>
</feature>
<evidence type="ECO:0000259" key="14">
    <source>
        <dbReference type="Pfam" id="PF14306"/>
    </source>
</evidence>
<evidence type="ECO:0000313" key="15">
    <source>
        <dbReference type="EMBL" id="KAF5351894.1"/>
    </source>
</evidence>
<accession>A0A8H5D2H2</accession>
<feature type="compositionally biased region" description="Polar residues" evidence="10">
    <location>
        <begin position="1492"/>
        <end position="1505"/>
    </location>
</feature>
<evidence type="ECO:0000259" key="12">
    <source>
        <dbReference type="Pfam" id="PF01747"/>
    </source>
</evidence>
<dbReference type="GO" id="GO:0010134">
    <property type="term" value="P:sulfate assimilation via adenylyl sulfate reduction"/>
    <property type="evidence" value="ECO:0007669"/>
    <property type="project" value="TreeGrafter"/>
</dbReference>
<feature type="binding site" evidence="9">
    <location>
        <position position="198"/>
    </location>
    <ligand>
        <name>sulfate</name>
        <dbReference type="ChEBI" id="CHEBI:16189"/>
    </ligand>
</feature>
<dbReference type="GO" id="GO:0070814">
    <property type="term" value="P:hydrogen sulfide biosynthetic process"/>
    <property type="evidence" value="ECO:0007669"/>
    <property type="project" value="UniProtKB-UniRule"/>
</dbReference>
<comment type="subcellular location">
    <subcellularLocation>
        <location evidence="9">Cytoplasm</location>
    </subcellularLocation>
</comment>
<proteinExistence type="inferred from homology"/>
<dbReference type="UniPathway" id="UPA00097"/>
<dbReference type="UniPathway" id="UPA00140">
    <property type="reaction ID" value="UER00204"/>
</dbReference>
<keyword evidence="6 9" id="KW-0547">Nucleotide-binding</keyword>
<comment type="activity regulation">
    <text evidence="9">Allosterically inhibited by 3'-phosphoadenosine 5'-phosphosulfate (PAPS).</text>
</comment>
<feature type="domain" description="ATP-sulfurylase PUA-like" evidence="14">
    <location>
        <begin position="4"/>
        <end position="165"/>
    </location>
</feature>
<dbReference type="HAMAP" id="MF_03106">
    <property type="entry name" value="Sulf_adenylyltr_euk"/>
    <property type="match status" value="1"/>
</dbReference>
<comment type="similarity">
    <text evidence="9">In the N-terminal section; belongs to the sulfate adenylyltransferase family.</text>
</comment>
<dbReference type="SUPFAM" id="SSF88697">
    <property type="entry name" value="PUA domain-like"/>
    <property type="match status" value="1"/>
</dbReference>
<comment type="function">
    <text evidence="9">Catalyzes the first intracellular reaction of sulfate assimilation, forming adenosine-5'-phosphosulfate (APS) from inorganic sulfate and ATP. Plays an important role in sulfate activation as a component of the biosynthesis pathway of sulfur-containing amino acids.</text>
</comment>
<dbReference type="InterPro" id="IPR024951">
    <property type="entry name" value="Sulfurylase_cat_dom"/>
</dbReference>
<feature type="binding site" evidence="9">
    <location>
        <begin position="292"/>
        <end position="295"/>
    </location>
    <ligand>
        <name>ATP</name>
        <dbReference type="ChEBI" id="CHEBI:30616"/>
    </ligand>
</feature>
<sequence length="1588" mass="176599">MANPPHGGILKDLTARDAPISSQLREESHSLPDIILTERQLCDFELIVNGGFSPLEGFMNEADYKNVVENLRLADGTLFSMPITLDVSKEDIERLSIAPGARLALRDPRDDEALAILTVDDLYKPDQVNEAIKVFGADDPAHPSVTYLRKRVKEYYIGGKLQVIQAPVHFDYVALRYTPTELRTHFQKLAWRRVVAFQTRNPMHRAHRELTVRAARQHRANVLIQPVVGLTKPGDVDHYTRVRVYEAIMQKYPNGMGHLALLPLAMRMAGPREAVWHAIIRKNFGATHFIVGRDHAGPGKNSEGKDFYGPYDAQDLVSKYHEELQIEMVPFQQMTYLPSTDEYQPIDEVPKGVQTLDISGTELRRRLRTGAPIPDWFSYDAVVKVLRESYPPRNKQGFVLFLTGLHNSGKDQIAKALQVSLHEQGGRSVTLLLGETVRQELSAELSYSREDRHKNLQRIAFVAAELTRAGAAVIAAPIAPHEAGRETARDTILQSGGSGANFFLIHVATPLEHCEKTDRKGLYAKARRGEITGFSGVNDVYETPSNPQITVDATKQSPDGSPGQFRPADDILEEAALSIQEHYRARKEGQISSEDVLHFSKLKCTRDALKNICDVKEITEEITVYRYSQDRTLEYLRAKVARLSEPKTLEISKSVTRSLAKEGLMEDGNEELLKVGQLKAACDLVAHYLSPGTRTLLYASYDFTKLEAFLKKAVDEAMALTAPPENIKSKPVAKTVVGDKKRKNAKASHGVESLKKANLSDLFLSAYILSSHLSFHASASRNWDSRFLLPFPLPRLSCSLRFVFAFLMNNYKTYADKGIQTGSVQSLSSSRADIDPSVFSYSDAPCNCNPLADSQSSKLSSPLNFPHESGAYIYSDTSLSDHSRHIPEPPTSDDQRTTRYGHLGYGKPGHLVSINDRIVSLPETSPPYRIAQQQSRRVVSMPENLKRSRYPHGSSVQYQDRGDHFNMSLISNDTTRTKSSEGEHTFLGGVPQTPSPPSSPESVVIIGNETRVPQAFLRTKPTVDERDHGSWTSWKGSPPKPIPALHGPLSLPYARCPSGAEGTVIEGEDLAHMIWGLESNGSQIAQPKGQSVEKVFKSLSHTISSRSSSEIPFTSHQDFVGQNLCNQEIIDLSQPEFHVPPSHRVSTMESGPLLRSYLSPLEDSHSSREGVQSRKATIYDFVRRDSPIHLYPSSFGFLPETKPWNAGLGIDLWRGTLEGGALLPSDSPFISLNSQESQVVLGRPLENTHSTQIYQTPRNLPIQDARAFEHLGRRSGVPTPPDTVSPQWSPRFRHSHFVSNSPELHYSQIPDTHSVHNSRRYVPHPTRDTFISSQQIQQHLFPAIPERHSAASEASEVTVEAHRLPPPYRSPDNLSVDHSTCDSQNDDTQFLPKARFSQDRPSANSGYIPSSPASPELRRGLTQHQPRSIPLARLIQRRLSSVVEEEVEIRDGSCTVRRPSPALSPSNPGQGLGYPSSHFGSLSKEEKRETYIPSQKTTGTNSSAGPLTDHAKRAYRPPGHPSRRITAGRRDAPIKSQKSPATDRPTISANHSEASTAVTQKFNTKSKRTLRKKKHAKKQDTVSTVPDK</sequence>
<keyword evidence="2 9" id="KW-0963">Cytoplasm</keyword>
<dbReference type="InterPro" id="IPR015947">
    <property type="entry name" value="PUA-like_sf"/>
</dbReference>
<keyword evidence="9" id="KW-0028">Amino-acid biosynthesis</keyword>
<feature type="region of interest" description="Allosteric regulation domain; adenylyl-sulfate kinase-like" evidence="9">
    <location>
        <begin position="396"/>
        <end position="1588"/>
    </location>
</feature>
<dbReference type="GO" id="GO:0019344">
    <property type="term" value="P:cysteine biosynthetic process"/>
    <property type="evidence" value="ECO:0007669"/>
    <property type="project" value="UniProtKB-KW"/>
</dbReference>
<feature type="site" description="Transition state stabilizer" evidence="9">
    <location>
        <position position="204"/>
    </location>
</feature>
<keyword evidence="5 9" id="KW-0548">Nucleotidyltransferase</keyword>
<feature type="site" description="Induces change in substrate recognition on ATP binding" evidence="9">
    <location>
        <position position="331"/>
    </location>
</feature>
<feature type="domain" description="Sulphate adenylyltransferase catalytic" evidence="12">
    <location>
        <begin position="175"/>
        <end position="388"/>
    </location>
</feature>
<dbReference type="InterPro" id="IPR019024">
    <property type="entry name" value="RNase_H2_suB_wHTH"/>
</dbReference>
<feature type="binding site" evidence="9">
    <location>
        <position position="334"/>
    </location>
    <ligand>
        <name>ATP</name>
        <dbReference type="ChEBI" id="CHEBI:30616"/>
    </ligand>
</feature>
<evidence type="ECO:0000256" key="2">
    <source>
        <dbReference type="ARBA" id="ARBA00022490"/>
    </source>
</evidence>
<dbReference type="InterPro" id="IPR025980">
    <property type="entry name" value="ATP-Sase_PUA-like_dom"/>
</dbReference>
<feature type="compositionally biased region" description="Basic and acidic residues" evidence="10">
    <location>
        <begin position="975"/>
        <end position="984"/>
    </location>
</feature>
<feature type="binding site" evidence="9">
    <location>
        <begin position="198"/>
        <end position="201"/>
    </location>
    <ligand>
        <name>ATP</name>
        <dbReference type="ChEBI" id="CHEBI:30616"/>
    </ligand>
</feature>
<comment type="pathway">
    <text evidence="9">Sulfur metabolism; hydrogen sulfide biosynthesis; sulfite from sulfate: step 1/3.</text>
</comment>
<evidence type="ECO:0000256" key="5">
    <source>
        <dbReference type="ARBA" id="ARBA00022695"/>
    </source>
</evidence>
<organism evidence="15 16">
    <name type="scientific">Leucocoprinus leucothites</name>
    <dbReference type="NCBI Taxonomy" id="201217"/>
    <lineage>
        <taxon>Eukaryota</taxon>
        <taxon>Fungi</taxon>
        <taxon>Dikarya</taxon>
        <taxon>Basidiomycota</taxon>
        <taxon>Agaricomycotina</taxon>
        <taxon>Agaricomycetes</taxon>
        <taxon>Agaricomycetidae</taxon>
        <taxon>Agaricales</taxon>
        <taxon>Agaricineae</taxon>
        <taxon>Agaricaceae</taxon>
        <taxon>Leucocoprinus</taxon>
    </lineage>
</organism>
<feature type="active site" evidence="9">
    <location>
        <position position="199"/>
    </location>
</feature>
<dbReference type="FunFam" id="3.40.50.620:FF:000052">
    <property type="entry name" value="Sulfate adenylyltransferase"/>
    <property type="match status" value="1"/>
</dbReference>
<feature type="site" description="Transition state stabilizer" evidence="9">
    <location>
        <position position="207"/>
    </location>
</feature>
<dbReference type="GO" id="GO:0004020">
    <property type="term" value="F:adenylylsulfate kinase activity"/>
    <property type="evidence" value="ECO:0007669"/>
    <property type="project" value="UniProtKB-EC"/>
</dbReference>
<dbReference type="NCBIfam" id="TIGR00339">
    <property type="entry name" value="sopT"/>
    <property type="match status" value="1"/>
</dbReference>
<dbReference type="Gene3D" id="3.10.400.10">
    <property type="entry name" value="Sulfate adenylyltransferase"/>
    <property type="match status" value="1"/>
</dbReference>
<feature type="binding site" evidence="9">
    <location>
        <position position="200"/>
    </location>
    <ligand>
        <name>sulfate</name>
        <dbReference type="ChEBI" id="CHEBI:16189"/>
    </ligand>
</feature>
<comment type="catalytic activity">
    <reaction evidence="1">
        <text>adenosine 5'-phosphosulfate + ATP = 3'-phosphoadenylyl sulfate + ADP + H(+)</text>
        <dbReference type="Rhea" id="RHEA:24152"/>
        <dbReference type="ChEBI" id="CHEBI:15378"/>
        <dbReference type="ChEBI" id="CHEBI:30616"/>
        <dbReference type="ChEBI" id="CHEBI:58243"/>
        <dbReference type="ChEBI" id="CHEBI:58339"/>
        <dbReference type="ChEBI" id="CHEBI:456216"/>
        <dbReference type="EC" id="2.7.1.25"/>
    </reaction>
</comment>
<feature type="region of interest" description="Disordered" evidence="10">
    <location>
        <begin position="1441"/>
        <end position="1588"/>
    </location>
</feature>
<name>A0A8H5D2H2_9AGAR</name>
<feature type="compositionally biased region" description="Polar residues" evidence="10">
    <location>
        <begin position="1399"/>
        <end position="1413"/>
    </location>
</feature>
<dbReference type="InterPro" id="IPR050512">
    <property type="entry name" value="Sulf_AdTrans/APS_kinase"/>
</dbReference>
<keyword evidence="3 9" id="KW-0021">Allosteric enzyme</keyword>
<dbReference type="InterPro" id="IPR002891">
    <property type="entry name" value="APS"/>
</dbReference>
<dbReference type="InterPro" id="IPR059117">
    <property type="entry name" value="APS_kinase_dom"/>
</dbReference>
<comment type="similarity">
    <text evidence="9">In the C-terminal section; belongs to the APS kinase family.</text>
</comment>
<gene>
    <name evidence="9" type="primary">MET3</name>
    <name evidence="15" type="ORF">D9756_007551</name>
</gene>
<evidence type="ECO:0000256" key="4">
    <source>
        <dbReference type="ARBA" id="ARBA00022679"/>
    </source>
</evidence>
<feature type="compositionally biased region" description="Basic and acidic residues" evidence="10">
    <location>
        <begin position="879"/>
        <end position="897"/>
    </location>
</feature>
<dbReference type="InterPro" id="IPR002650">
    <property type="entry name" value="Sulphate_adenylyltransferase"/>
</dbReference>
<feature type="domain" description="APS kinase" evidence="11">
    <location>
        <begin position="396"/>
        <end position="552"/>
    </location>
</feature>
<evidence type="ECO:0000256" key="10">
    <source>
        <dbReference type="SAM" id="MobiDB-lite"/>
    </source>
</evidence>
<feature type="binding site" evidence="9">
    <location>
        <begin position="435"/>
        <end position="438"/>
    </location>
    <ligand>
        <name>3'-phosphoadenylyl sulfate</name>
        <dbReference type="ChEBI" id="CHEBI:58339"/>
        <note>allosteric inhibitor</note>
    </ligand>
</feature>
<feature type="compositionally biased region" description="Basic residues" evidence="10">
    <location>
        <begin position="1564"/>
        <end position="1577"/>
    </location>
</feature>
<feature type="region of interest" description="N-terminal" evidence="9">
    <location>
        <begin position="1"/>
        <end position="170"/>
    </location>
</feature>
<dbReference type="FunFam" id="3.40.50.300:FF:000802">
    <property type="entry name" value="Sulfate adenylyltransferase"/>
    <property type="match status" value="1"/>
</dbReference>